<proteinExistence type="predicted"/>
<feature type="region of interest" description="Disordered" evidence="1">
    <location>
        <begin position="98"/>
        <end position="118"/>
    </location>
</feature>
<evidence type="ECO:0000256" key="1">
    <source>
        <dbReference type="SAM" id="MobiDB-lite"/>
    </source>
</evidence>
<gene>
    <name evidence="3" type="ORF">HHK36_028785</name>
</gene>
<dbReference type="AlphaFoldDB" id="A0A834YG11"/>
<dbReference type="PANTHER" id="PTHR34199">
    <property type="entry name" value="NUMOD3 MOTIF FAMILY PROTEIN, EXPRESSED"/>
    <property type="match status" value="1"/>
</dbReference>
<dbReference type="EMBL" id="JABCRI010000022">
    <property type="protein sequence ID" value="KAF8379351.1"/>
    <property type="molecule type" value="Genomic_DNA"/>
</dbReference>
<accession>A0A834YG11</accession>
<feature type="compositionally biased region" description="Polar residues" evidence="1">
    <location>
        <begin position="99"/>
        <end position="110"/>
    </location>
</feature>
<dbReference type="GO" id="GO:0003677">
    <property type="term" value="F:DNA binding"/>
    <property type="evidence" value="ECO:0007669"/>
    <property type="project" value="InterPro"/>
</dbReference>
<feature type="domain" description="Nuclease associated modular" evidence="2">
    <location>
        <begin position="128"/>
        <end position="153"/>
    </location>
</feature>
<dbReference type="InterPro" id="IPR003611">
    <property type="entry name" value="NUMOD3"/>
</dbReference>
<keyword evidence="4" id="KW-1185">Reference proteome</keyword>
<sequence length="596" mass="67626">MPLLDIATSQPSFRNHLGASRDQPLLCGNISSTLTFGKGKRLAYSWKVSFQIPRKVNFNVRNLEMQGALLIKAVATLEPKYLIQSEDGHKDGHNFQFKPGTNPQVFQSESSIEDSMETDERERLRRMRISKANKGNVPWNKGRKHSAETRKRIKERTKLAMQDPKVKMKLINLGHAQSEETRIKIGVGVRIGWQRRREKLMVQETCYFEWQNLIAEASRRGYAGEEQLHWDSYKILDEQLEQEWFESIEYRKSMPRVKGSKRAPKSLEQRRKISEAISAKWTDPGYRDRVCSALAKYHGIPVGTERKERKMSSGTRKSRAKTKPSEPYNSAVRETKSQIRSRLKRRSGPSYKDPLVNSKLEMIKKIRAERAAMDTKKRDTMERAKLLIAEAEKAAKALEVVATKSPLARASLIETKKLIAEATRSIEAIETGQVTALDTKNGTYPSFEPIGLINQFDKETDTQNGDLNQADNRELNGFHVLPSGNNNSEDFDFGKPSLHVLLNCGEEPLPCTSSGETSYGSYVSPPLLPDSLVKQADPADHQVVQLELNEAIAYERTPQPNGAKTDAKKTEMFYNSSTLNKKKWISGRLVDVEEED</sequence>
<dbReference type="Pfam" id="PF07460">
    <property type="entry name" value="NUMOD3"/>
    <property type="match status" value="1"/>
</dbReference>
<comment type="caution">
    <text evidence="3">The sequence shown here is derived from an EMBL/GenBank/DDBJ whole genome shotgun (WGS) entry which is preliminary data.</text>
</comment>
<reference evidence="3 4" key="1">
    <citation type="submission" date="2020-04" db="EMBL/GenBank/DDBJ databases">
        <title>Plant Genome Project.</title>
        <authorList>
            <person name="Zhang R.-G."/>
        </authorList>
    </citation>
    <scope>NUCLEOTIDE SEQUENCE [LARGE SCALE GENOMIC DNA]</scope>
    <source>
        <strain evidence="3">YNK0</strain>
        <tissue evidence="3">Leaf</tissue>
    </source>
</reference>
<organism evidence="3 4">
    <name type="scientific">Tetracentron sinense</name>
    <name type="common">Spur-leaf</name>
    <dbReference type="NCBI Taxonomy" id="13715"/>
    <lineage>
        <taxon>Eukaryota</taxon>
        <taxon>Viridiplantae</taxon>
        <taxon>Streptophyta</taxon>
        <taxon>Embryophyta</taxon>
        <taxon>Tracheophyta</taxon>
        <taxon>Spermatophyta</taxon>
        <taxon>Magnoliopsida</taxon>
        <taxon>Trochodendrales</taxon>
        <taxon>Trochodendraceae</taxon>
        <taxon>Tetracentron</taxon>
    </lineage>
</organism>
<dbReference type="OrthoDB" id="1935413at2759"/>
<protein>
    <recommendedName>
        <fullName evidence="2">Nuclease associated modular domain-containing protein</fullName>
    </recommendedName>
</protein>
<evidence type="ECO:0000259" key="2">
    <source>
        <dbReference type="Pfam" id="PF07460"/>
    </source>
</evidence>
<dbReference type="OMA" id="NGSNACH"/>
<evidence type="ECO:0000313" key="4">
    <source>
        <dbReference type="Proteomes" id="UP000655225"/>
    </source>
</evidence>
<feature type="region of interest" description="Disordered" evidence="1">
    <location>
        <begin position="302"/>
        <end position="354"/>
    </location>
</feature>
<dbReference type="PANTHER" id="PTHR34199:SF2">
    <property type="entry name" value="NUMOD3 MOTIF FAMILY PROTEIN, EXPRESSED"/>
    <property type="match status" value="1"/>
</dbReference>
<name>A0A834YG11_TETSI</name>
<dbReference type="Proteomes" id="UP000655225">
    <property type="component" value="Unassembled WGS sequence"/>
</dbReference>
<evidence type="ECO:0000313" key="3">
    <source>
        <dbReference type="EMBL" id="KAF8379351.1"/>
    </source>
</evidence>